<keyword evidence="3" id="KW-0460">Magnesium</keyword>
<sequence>MLNLYRASQMIFPGEKILNDAKSFSHTFLTEKQSTNELLDRWIITKDLGGEVKYALDVPWYASLPRLETRYYLEQYGGEDDVWIAKTLYRMGNISNNKYLEMAKLDYNHCQAIHQREWSHIQKWFAHPNIEESLKTRLLWSYYEAAASIFEPERCIERFAWLKTTVLIGIITSFFTTKSCFTNADIRAFVDEFINPRNHKNDRKPRHMVMGVLHDTLNDISSEVLAAHGVDIHPHLHNAWMMWLLNWRKGEDVVGEAELIVQTIYMSSGHCLSKESLSHPQYQSISSLTNDICHKLFHKDDNHTLWSEVDSKMQELVELVFNDSLNNLDPSLKEMFLIVVKAFYYRAYFDAETISHHISKVLFDNVI</sequence>
<evidence type="ECO:0000313" key="6">
    <source>
        <dbReference type="Proteomes" id="UP000245207"/>
    </source>
</evidence>
<keyword evidence="2" id="KW-0479">Metal-binding</keyword>
<dbReference type="GO" id="GO:0010333">
    <property type="term" value="F:terpene synthase activity"/>
    <property type="evidence" value="ECO:0007669"/>
    <property type="project" value="InterPro"/>
</dbReference>
<dbReference type="GO" id="GO:0000287">
    <property type="term" value="F:magnesium ion binding"/>
    <property type="evidence" value="ECO:0007669"/>
    <property type="project" value="InterPro"/>
</dbReference>
<dbReference type="SUPFAM" id="SSF48239">
    <property type="entry name" value="Terpenoid cyclases/Protein prenyltransferases"/>
    <property type="match status" value="1"/>
</dbReference>
<comment type="cofactor">
    <cofactor evidence="1">
        <name>Mg(2+)</name>
        <dbReference type="ChEBI" id="CHEBI:18420"/>
    </cofactor>
</comment>
<keyword evidence="5" id="KW-0808">Transferase</keyword>
<gene>
    <name evidence="5" type="ORF">CTI12_AA471080</name>
</gene>
<dbReference type="Proteomes" id="UP000245207">
    <property type="component" value="Unassembled WGS sequence"/>
</dbReference>
<name>A0A2U1LNR5_ARTAN</name>
<dbReference type="GO" id="GO:0009686">
    <property type="term" value="P:gibberellin biosynthetic process"/>
    <property type="evidence" value="ECO:0007669"/>
    <property type="project" value="TreeGrafter"/>
</dbReference>
<dbReference type="InterPro" id="IPR050148">
    <property type="entry name" value="Terpene_synthase-like"/>
</dbReference>
<accession>A0A2U1LNR5</accession>
<dbReference type="GO" id="GO:0009507">
    <property type="term" value="C:chloroplast"/>
    <property type="evidence" value="ECO:0007669"/>
    <property type="project" value="TreeGrafter"/>
</dbReference>
<dbReference type="Pfam" id="PF03936">
    <property type="entry name" value="Terpene_synth_C"/>
    <property type="match status" value="1"/>
</dbReference>
<dbReference type="OrthoDB" id="2343925at2759"/>
<dbReference type="STRING" id="35608.A0A2U1LNR5"/>
<dbReference type="InterPro" id="IPR008949">
    <property type="entry name" value="Isoprenoid_synthase_dom_sf"/>
</dbReference>
<organism evidence="5 6">
    <name type="scientific">Artemisia annua</name>
    <name type="common">Sweet wormwood</name>
    <dbReference type="NCBI Taxonomy" id="35608"/>
    <lineage>
        <taxon>Eukaryota</taxon>
        <taxon>Viridiplantae</taxon>
        <taxon>Streptophyta</taxon>
        <taxon>Embryophyta</taxon>
        <taxon>Tracheophyta</taxon>
        <taxon>Spermatophyta</taxon>
        <taxon>Magnoliopsida</taxon>
        <taxon>eudicotyledons</taxon>
        <taxon>Gunneridae</taxon>
        <taxon>Pentapetalae</taxon>
        <taxon>asterids</taxon>
        <taxon>campanulids</taxon>
        <taxon>Asterales</taxon>
        <taxon>Asteraceae</taxon>
        <taxon>Asteroideae</taxon>
        <taxon>Anthemideae</taxon>
        <taxon>Artemisiinae</taxon>
        <taxon>Artemisia</taxon>
    </lineage>
</organism>
<keyword evidence="6" id="KW-1185">Reference proteome</keyword>
<dbReference type="Gene3D" id="1.50.10.130">
    <property type="entry name" value="Terpene synthase, N-terminal domain"/>
    <property type="match status" value="1"/>
</dbReference>
<dbReference type="PANTHER" id="PTHR31739">
    <property type="entry name" value="ENT-COPALYL DIPHOSPHATE SYNTHASE, CHLOROPLASTIC"/>
    <property type="match status" value="1"/>
</dbReference>
<dbReference type="InterPro" id="IPR036965">
    <property type="entry name" value="Terpene_synth_N_sf"/>
</dbReference>
<dbReference type="InterPro" id="IPR008930">
    <property type="entry name" value="Terpenoid_cyclase/PrenylTrfase"/>
</dbReference>
<evidence type="ECO:0000256" key="3">
    <source>
        <dbReference type="ARBA" id="ARBA00022842"/>
    </source>
</evidence>
<evidence type="ECO:0000256" key="2">
    <source>
        <dbReference type="ARBA" id="ARBA00022723"/>
    </source>
</evidence>
<protein>
    <submittedName>
        <fullName evidence="5">Terpenoid cyclases/protein prenyltransferase alpha-alpha toroid</fullName>
    </submittedName>
</protein>
<reference evidence="5 6" key="1">
    <citation type="journal article" date="2018" name="Mol. Plant">
        <title>The genome of Artemisia annua provides insight into the evolution of Asteraceae family and artemisinin biosynthesis.</title>
        <authorList>
            <person name="Shen Q."/>
            <person name="Zhang L."/>
            <person name="Liao Z."/>
            <person name="Wang S."/>
            <person name="Yan T."/>
            <person name="Shi P."/>
            <person name="Liu M."/>
            <person name="Fu X."/>
            <person name="Pan Q."/>
            <person name="Wang Y."/>
            <person name="Lv Z."/>
            <person name="Lu X."/>
            <person name="Zhang F."/>
            <person name="Jiang W."/>
            <person name="Ma Y."/>
            <person name="Chen M."/>
            <person name="Hao X."/>
            <person name="Li L."/>
            <person name="Tang Y."/>
            <person name="Lv G."/>
            <person name="Zhou Y."/>
            <person name="Sun X."/>
            <person name="Brodelius P.E."/>
            <person name="Rose J.K.C."/>
            <person name="Tang K."/>
        </authorList>
    </citation>
    <scope>NUCLEOTIDE SEQUENCE [LARGE SCALE GENOMIC DNA]</scope>
    <source>
        <strain evidence="6">cv. Huhao1</strain>
        <tissue evidence="5">Leaf</tissue>
    </source>
</reference>
<dbReference type="AlphaFoldDB" id="A0A2U1LNR5"/>
<dbReference type="Gene3D" id="1.10.600.10">
    <property type="entry name" value="Farnesyl Diphosphate Synthase"/>
    <property type="match status" value="1"/>
</dbReference>
<dbReference type="InterPro" id="IPR005630">
    <property type="entry name" value="Terpene_synthase_metal-bd"/>
</dbReference>
<dbReference type="PANTHER" id="PTHR31739:SF4">
    <property type="entry name" value="ENT-COPALYL DIPHOSPHATE SYNTHASE, CHLOROPLASTIC"/>
    <property type="match status" value="1"/>
</dbReference>
<dbReference type="SUPFAM" id="SSF48576">
    <property type="entry name" value="Terpenoid synthases"/>
    <property type="match status" value="1"/>
</dbReference>
<dbReference type="GO" id="GO:0016740">
    <property type="term" value="F:transferase activity"/>
    <property type="evidence" value="ECO:0007669"/>
    <property type="project" value="UniProtKB-KW"/>
</dbReference>
<proteinExistence type="predicted"/>
<feature type="domain" description="Terpene synthase metal-binding" evidence="4">
    <location>
        <begin position="134"/>
        <end position="243"/>
    </location>
</feature>
<evidence type="ECO:0000256" key="1">
    <source>
        <dbReference type="ARBA" id="ARBA00001946"/>
    </source>
</evidence>
<dbReference type="EMBL" id="PKPP01008462">
    <property type="protein sequence ID" value="PWA50632.1"/>
    <property type="molecule type" value="Genomic_DNA"/>
</dbReference>
<evidence type="ECO:0000313" key="5">
    <source>
        <dbReference type="EMBL" id="PWA50632.1"/>
    </source>
</evidence>
<evidence type="ECO:0000259" key="4">
    <source>
        <dbReference type="Pfam" id="PF03936"/>
    </source>
</evidence>
<comment type="caution">
    <text evidence="5">The sequence shown here is derived from an EMBL/GenBank/DDBJ whole genome shotgun (WGS) entry which is preliminary data.</text>
</comment>